<feature type="chain" id="PRO_5040399106" evidence="1">
    <location>
        <begin position="19"/>
        <end position="102"/>
    </location>
</feature>
<sequence length="102" mass="11629">MHPLKFLVFLVAPSMAATDPITSRHFSQRNYKGAHADVRGWGCANVNKIGFKVKSIHKTKRSFCYAYSKINCKGTKIYFSRDVPNMDTHFATQSIQCYDTSF</sequence>
<evidence type="ECO:0000313" key="2">
    <source>
        <dbReference type="EMBL" id="KAH7141958.1"/>
    </source>
</evidence>
<name>A0A9P9EQU2_9HYPO</name>
<evidence type="ECO:0000313" key="3">
    <source>
        <dbReference type="Proteomes" id="UP000738349"/>
    </source>
</evidence>
<keyword evidence="3" id="KW-1185">Reference proteome</keyword>
<dbReference type="Proteomes" id="UP000738349">
    <property type="component" value="Unassembled WGS sequence"/>
</dbReference>
<reference evidence="2" key="1">
    <citation type="journal article" date="2021" name="Nat. Commun.">
        <title>Genetic determinants of endophytism in the Arabidopsis root mycobiome.</title>
        <authorList>
            <person name="Mesny F."/>
            <person name="Miyauchi S."/>
            <person name="Thiergart T."/>
            <person name="Pickel B."/>
            <person name="Atanasova L."/>
            <person name="Karlsson M."/>
            <person name="Huettel B."/>
            <person name="Barry K.W."/>
            <person name="Haridas S."/>
            <person name="Chen C."/>
            <person name="Bauer D."/>
            <person name="Andreopoulos W."/>
            <person name="Pangilinan J."/>
            <person name="LaButti K."/>
            <person name="Riley R."/>
            <person name="Lipzen A."/>
            <person name="Clum A."/>
            <person name="Drula E."/>
            <person name="Henrissat B."/>
            <person name="Kohler A."/>
            <person name="Grigoriev I.V."/>
            <person name="Martin F.M."/>
            <person name="Hacquard S."/>
        </authorList>
    </citation>
    <scope>NUCLEOTIDE SEQUENCE</scope>
    <source>
        <strain evidence="2">MPI-CAGE-AT-0147</strain>
    </source>
</reference>
<gene>
    <name evidence="2" type="ORF">EDB81DRAFT_54054</name>
</gene>
<accession>A0A9P9EQU2</accession>
<comment type="caution">
    <text evidence="2">The sequence shown here is derived from an EMBL/GenBank/DDBJ whole genome shotgun (WGS) entry which is preliminary data.</text>
</comment>
<dbReference type="EMBL" id="JAGMUV010000010">
    <property type="protein sequence ID" value="KAH7141958.1"/>
    <property type="molecule type" value="Genomic_DNA"/>
</dbReference>
<dbReference type="AlphaFoldDB" id="A0A9P9EQU2"/>
<organism evidence="2 3">
    <name type="scientific">Dactylonectria macrodidyma</name>
    <dbReference type="NCBI Taxonomy" id="307937"/>
    <lineage>
        <taxon>Eukaryota</taxon>
        <taxon>Fungi</taxon>
        <taxon>Dikarya</taxon>
        <taxon>Ascomycota</taxon>
        <taxon>Pezizomycotina</taxon>
        <taxon>Sordariomycetes</taxon>
        <taxon>Hypocreomycetidae</taxon>
        <taxon>Hypocreales</taxon>
        <taxon>Nectriaceae</taxon>
        <taxon>Dactylonectria</taxon>
    </lineage>
</organism>
<feature type="signal peptide" evidence="1">
    <location>
        <begin position="1"/>
        <end position="18"/>
    </location>
</feature>
<dbReference type="OrthoDB" id="5036585at2759"/>
<proteinExistence type="predicted"/>
<keyword evidence="1" id="KW-0732">Signal</keyword>
<evidence type="ECO:0000256" key="1">
    <source>
        <dbReference type="SAM" id="SignalP"/>
    </source>
</evidence>
<protein>
    <submittedName>
        <fullName evidence="2">Uncharacterized protein</fullName>
    </submittedName>
</protein>